<reference evidence="1 2" key="1">
    <citation type="submission" date="2016-11" db="EMBL/GenBank/DDBJ databases">
        <authorList>
            <person name="Jaros S."/>
            <person name="Januszkiewicz K."/>
            <person name="Wedrychowicz H."/>
        </authorList>
    </citation>
    <scope>NUCLEOTIDE SEQUENCE [LARGE SCALE GENOMIC DNA]</scope>
    <source>
        <strain evidence="1 2">DSM 44523</strain>
    </source>
</reference>
<evidence type="ECO:0000313" key="2">
    <source>
        <dbReference type="Proteomes" id="UP000184501"/>
    </source>
</evidence>
<gene>
    <name evidence="1" type="ORF">SAMN05444320_107147</name>
</gene>
<protein>
    <submittedName>
        <fullName evidence="1">Uncharacterized protein</fullName>
    </submittedName>
</protein>
<organism evidence="1 2">
    <name type="scientific">Streptoalloteichus hindustanus</name>
    <dbReference type="NCBI Taxonomy" id="2017"/>
    <lineage>
        <taxon>Bacteria</taxon>
        <taxon>Bacillati</taxon>
        <taxon>Actinomycetota</taxon>
        <taxon>Actinomycetes</taxon>
        <taxon>Pseudonocardiales</taxon>
        <taxon>Pseudonocardiaceae</taxon>
        <taxon>Streptoalloteichus</taxon>
    </lineage>
</organism>
<evidence type="ECO:0000313" key="1">
    <source>
        <dbReference type="EMBL" id="SHG24266.1"/>
    </source>
</evidence>
<sequence>MIQAVSYVFQVDGESVWSPALRIGHLFLAIANQLSENLNQDHGFSMMASDFVDIDGNTFAAFVQSLLNSSVMTNVTYEHLSRGFLATCLAILVRAGVPVHLQGPEQQELMEYGKALLRHMPDL</sequence>
<dbReference type="EMBL" id="FQVN01000007">
    <property type="protein sequence ID" value="SHG24266.1"/>
    <property type="molecule type" value="Genomic_DNA"/>
</dbReference>
<dbReference type="Pfam" id="PF19564">
    <property type="entry name" value="DUF6086"/>
    <property type="match status" value="1"/>
</dbReference>
<proteinExistence type="predicted"/>
<accession>A0A1M5I7P2</accession>
<dbReference type="Proteomes" id="UP000184501">
    <property type="component" value="Unassembled WGS sequence"/>
</dbReference>
<name>A0A1M5I7P2_STRHI</name>
<dbReference type="AlphaFoldDB" id="A0A1M5I7P2"/>
<keyword evidence="2" id="KW-1185">Reference proteome</keyword>
<dbReference type="InterPro" id="IPR045732">
    <property type="entry name" value="DUF6086"/>
</dbReference>